<feature type="region of interest" description="Disordered" evidence="1">
    <location>
        <begin position="1"/>
        <end position="122"/>
    </location>
</feature>
<protein>
    <submittedName>
        <fullName evidence="2">Uncharacterized protein</fullName>
    </submittedName>
</protein>
<evidence type="ECO:0000256" key="1">
    <source>
        <dbReference type="SAM" id="MobiDB-lite"/>
    </source>
</evidence>
<accession>A0AAW0SCQ4</accession>
<proteinExistence type="predicted"/>
<feature type="compositionally biased region" description="Basic residues" evidence="1">
    <location>
        <begin position="16"/>
        <end position="27"/>
    </location>
</feature>
<gene>
    <name evidence="2" type="ORF">O3P69_016248</name>
</gene>
<keyword evidence="3" id="KW-1185">Reference proteome</keyword>
<feature type="compositionally biased region" description="Polar residues" evidence="1">
    <location>
        <begin position="99"/>
        <end position="108"/>
    </location>
</feature>
<name>A0AAW0SCQ4_SCYPA</name>
<comment type="caution">
    <text evidence="2">The sequence shown here is derived from an EMBL/GenBank/DDBJ whole genome shotgun (WGS) entry which is preliminary data.</text>
</comment>
<sequence>KTSPLNKMKISEQGRRKITRRTRRTRGRRDTDTQTHTHIKRKPLQALDLSCDSGNSDPSVTKPLCDSRSADSWKQGLGRPGVRSGVTGEKQCSSSSSSLQFRSPQPCRSQPHPPRASTHPHAAVPRLDTALHSPEQSMPNSLVIYIQNL</sequence>
<reference evidence="2 3" key="1">
    <citation type="submission" date="2023-03" db="EMBL/GenBank/DDBJ databases">
        <title>High-quality genome of Scylla paramamosain provides insights in environmental adaptation.</title>
        <authorList>
            <person name="Zhang L."/>
        </authorList>
    </citation>
    <scope>NUCLEOTIDE SEQUENCE [LARGE SCALE GENOMIC DNA]</scope>
    <source>
        <strain evidence="2">LZ_2023a</strain>
        <tissue evidence="2">Muscle</tissue>
    </source>
</reference>
<dbReference type="EMBL" id="JARAKH010001709">
    <property type="protein sequence ID" value="KAK8372632.1"/>
    <property type="molecule type" value="Genomic_DNA"/>
</dbReference>
<dbReference type="AlphaFoldDB" id="A0AAW0SCQ4"/>
<evidence type="ECO:0000313" key="2">
    <source>
        <dbReference type="EMBL" id="KAK8372632.1"/>
    </source>
</evidence>
<evidence type="ECO:0000313" key="3">
    <source>
        <dbReference type="Proteomes" id="UP001487740"/>
    </source>
</evidence>
<organism evidence="2 3">
    <name type="scientific">Scylla paramamosain</name>
    <name type="common">Mud crab</name>
    <dbReference type="NCBI Taxonomy" id="85552"/>
    <lineage>
        <taxon>Eukaryota</taxon>
        <taxon>Metazoa</taxon>
        <taxon>Ecdysozoa</taxon>
        <taxon>Arthropoda</taxon>
        <taxon>Crustacea</taxon>
        <taxon>Multicrustacea</taxon>
        <taxon>Malacostraca</taxon>
        <taxon>Eumalacostraca</taxon>
        <taxon>Eucarida</taxon>
        <taxon>Decapoda</taxon>
        <taxon>Pleocyemata</taxon>
        <taxon>Brachyura</taxon>
        <taxon>Eubrachyura</taxon>
        <taxon>Portunoidea</taxon>
        <taxon>Portunidae</taxon>
        <taxon>Portuninae</taxon>
        <taxon>Scylla</taxon>
    </lineage>
</organism>
<dbReference type="Proteomes" id="UP001487740">
    <property type="component" value="Unassembled WGS sequence"/>
</dbReference>
<feature type="non-terminal residue" evidence="2">
    <location>
        <position position="1"/>
    </location>
</feature>
<feature type="non-terminal residue" evidence="2">
    <location>
        <position position="149"/>
    </location>
</feature>